<accession>A0A6M6JGM9</accession>
<reference evidence="1 2" key="1">
    <citation type="submission" date="2020-05" db="EMBL/GenBank/DDBJ databases">
        <authorList>
            <person name="Mo P."/>
        </authorList>
    </citation>
    <scope>NUCLEOTIDE SEQUENCE [LARGE SCALE GENOMIC DNA]</scope>
    <source>
        <strain evidence="1 2">Gen01</strain>
    </source>
</reference>
<dbReference type="RefSeq" id="WP_172158207.1">
    <property type="nucleotide sequence ID" value="NZ_CP053564.1"/>
</dbReference>
<protein>
    <submittedName>
        <fullName evidence="1">Uncharacterized protein</fullName>
    </submittedName>
</protein>
<dbReference type="EMBL" id="CP053564">
    <property type="protein sequence ID" value="QJY46646.1"/>
    <property type="molecule type" value="Genomic_DNA"/>
</dbReference>
<name>A0A6M6JGM9_9PSEU</name>
<evidence type="ECO:0000313" key="2">
    <source>
        <dbReference type="Proteomes" id="UP000505377"/>
    </source>
</evidence>
<evidence type="ECO:0000313" key="1">
    <source>
        <dbReference type="EMBL" id="QJY46646.1"/>
    </source>
</evidence>
<dbReference type="AlphaFoldDB" id="A0A6M6JGM9"/>
<sequence length="99" mass="11132">MSEHDWPKRYHPARYVDGDYVIDEAVTVEGYQLQPATWNALAAWCGGVRVLDYAGNQALAVNSSLDEDDVAHLGDFVMRTDDSWTVSRADGHYQRWAAS</sequence>
<organism evidence="1 2">
    <name type="scientific">Pseudonocardia broussonetiae</name>
    <dbReference type="NCBI Taxonomy" id="2736640"/>
    <lineage>
        <taxon>Bacteria</taxon>
        <taxon>Bacillati</taxon>
        <taxon>Actinomycetota</taxon>
        <taxon>Actinomycetes</taxon>
        <taxon>Pseudonocardiales</taxon>
        <taxon>Pseudonocardiaceae</taxon>
        <taxon>Pseudonocardia</taxon>
    </lineage>
</organism>
<dbReference type="Proteomes" id="UP000505377">
    <property type="component" value="Chromosome"/>
</dbReference>
<proteinExistence type="predicted"/>
<gene>
    <name evidence="1" type="ORF">HOP40_13150</name>
</gene>
<dbReference type="KEGG" id="pbro:HOP40_13150"/>
<keyword evidence="2" id="KW-1185">Reference proteome</keyword>